<gene>
    <name evidence="2" type="ORF">RISK_002406</name>
</gene>
<evidence type="ECO:0000256" key="1">
    <source>
        <dbReference type="SAM" id="MobiDB-lite"/>
    </source>
</evidence>
<reference evidence="2" key="1">
    <citation type="submission" date="2015-05" db="EMBL/GenBank/DDBJ databases">
        <title>Permanent draft genome of Rhodopirellula islandicus K833.</title>
        <authorList>
            <person name="Kizina J."/>
            <person name="Richter M."/>
            <person name="Glockner F.O."/>
            <person name="Harder J."/>
        </authorList>
    </citation>
    <scope>NUCLEOTIDE SEQUENCE [LARGE SCALE GENOMIC DNA]</scope>
    <source>
        <strain evidence="2">K833</strain>
    </source>
</reference>
<feature type="region of interest" description="Disordered" evidence="1">
    <location>
        <begin position="19"/>
        <end position="39"/>
    </location>
</feature>
<dbReference type="PATRIC" id="fig|595434.4.peg.2295"/>
<dbReference type="STRING" id="595434.RISK_002406"/>
<evidence type="ECO:0000313" key="3">
    <source>
        <dbReference type="Proteomes" id="UP000036367"/>
    </source>
</evidence>
<dbReference type="EMBL" id="LECT01000017">
    <property type="protein sequence ID" value="KLU05774.1"/>
    <property type="molecule type" value="Genomic_DNA"/>
</dbReference>
<proteinExistence type="predicted"/>
<dbReference type="AlphaFoldDB" id="A0A0J1EJT6"/>
<evidence type="ECO:0000313" key="2">
    <source>
        <dbReference type="EMBL" id="KLU05774.1"/>
    </source>
</evidence>
<organism evidence="2 3">
    <name type="scientific">Rhodopirellula islandica</name>
    <dbReference type="NCBI Taxonomy" id="595434"/>
    <lineage>
        <taxon>Bacteria</taxon>
        <taxon>Pseudomonadati</taxon>
        <taxon>Planctomycetota</taxon>
        <taxon>Planctomycetia</taxon>
        <taxon>Pirellulales</taxon>
        <taxon>Pirellulaceae</taxon>
        <taxon>Rhodopirellula</taxon>
    </lineage>
</organism>
<sequence>MSISLFQSIPHLITRHLSPLRGLSSKGGDAQDLGLKTRG</sequence>
<keyword evidence="3" id="KW-1185">Reference proteome</keyword>
<dbReference type="Proteomes" id="UP000036367">
    <property type="component" value="Unassembled WGS sequence"/>
</dbReference>
<name>A0A0J1EJT6_RHOIS</name>
<accession>A0A0J1EJT6</accession>
<protein>
    <submittedName>
        <fullName evidence="2">Uncharacterized protein</fullName>
    </submittedName>
</protein>
<comment type="caution">
    <text evidence="2">The sequence shown here is derived from an EMBL/GenBank/DDBJ whole genome shotgun (WGS) entry which is preliminary data.</text>
</comment>